<dbReference type="Pfam" id="PF12544">
    <property type="entry name" value="LAM_C"/>
    <property type="match status" value="1"/>
</dbReference>
<comment type="cofactor">
    <cofactor evidence="3">
        <name>[4Fe-4S] cluster</name>
        <dbReference type="ChEBI" id="CHEBI:49883"/>
    </cofactor>
</comment>
<feature type="domain" description="Radical SAM core" evidence="17">
    <location>
        <begin position="163"/>
        <end position="377"/>
    </location>
</feature>
<dbReference type="PIRSF" id="PIRSF004911">
    <property type="entry name" value="DUF160"/>
    <property type="match status" value="1"/>
</dbReference>
<dbReference type="Gene3D" id="6.10.140.1170">
    <property type="match status" value="1"/>
</dbReference>
<feature type="binding site" evidence="14">
    <location>
        <position position="184"/>
    </location>
    <ligand>
        <name>[4Fe-4S] cluster</name>
        <dbReference type="ChEBI" id="CHEBI:49883"/>
        <note>4Fe-4S-S-AdoMet</note>
    </ligand>
</feature>
<evidence type="ECO:0000256" key="11">
    <source>
        <dbReference type="ARBA" id="ARBA00023004"/>
    </source>
</evidence>
<keyword evidence="9 14" id="KW-0479">Metal-binding</keyword>
<evidence type="ECO:0000256" key="4">
    <source>
        <dbReference type="ARBA" id="ARBA00008703"/>
    </source>
</evidence>
<dbReference type="SFLD" id="SFLDF00283">
    <property type="entry name" value="L-lysine_2_3-aminomutase_(LAM"/>
    <property type="match status" value="1"/>
</dbReference>
<organism evidence="18 19">
    <name type="scientific">Arsenicitalea aurantiaca</name>
    <dbReference type="NCBI Taxonomy" id="1783274"/>
    <lineage>
        <taxon>Bacteria</taxon>
        <taxon>Pseudomonadati</taxon>
        <taxon>Pseudomonadota</taxon>
        <taxon>Alphaproteobacteria</taxon>
        <taxon>Hyphomicrobiales</taxon>
        <taxon>Devosiaceae</taxon>
        <taxon>Arsenicitalea</taxon>
    </lineage>
</organism>
<evidence type="ECO:0000256" key="13">
    <source>
        <dbReference type="ARBA" id="ARBA00023235"/>
    </source>
</evidence>
<keyword evidence="12 14" id="KW-0411">Iron-sulfur</keyword>
<keyword evidence="8" id="KW-0949">S-adenosyl-L-methionine</keyword>
<dbReference type="InterPro" id="IPR022459">
    <property type="entry name" value="Lysine_aminomutase"/>
</dbReference>
<keyword evidence="13" id="KW-0413">Isomerase</keyword>
<comment type="caution">
    <text evidence="18">The sequence shown here is derived from an EMBL/GenBank/DDBJ whole genome shotgun (WGS) entry which is preliminary data.</text>
</comment>
<feature type="binding site" evidence="14">
    <location>
        <position position="177"/>
    </location>
    <ligand>
        <name>[4Fe-4S] cluster</name>
        <dbReference type="ChEBI" id="CHEBI:49883"/>
        <note>4Fe-4S-S-AdoMet</note>
    </ligand>
</feature>
<evidence type="ECO:0000256" key="7">
    <source>
        <dbReference type="ARBA" id="ARBA00022485"/>
    </source>
</evidence>
<dbReference type="AlphaFoldDB" id="A0A433XK18"/>
<feature type="modified residue" description="N6-(pyridoxal phosphate)lysine" evidence="15">
    <location>
        <position position="391"/>
    </location>
</feature>
<evidence type="ECO:0000256" key="3">
    <source>
        <dbReference type="ARBA" id="ARBA00001966"/>
    </source>
</evidence>
<dbReference type="SFLD" id="SFLDS00029">
    <property type="entry name" value="Radical_SAM"/>
    <property type="match status" value="1"/>
</dbReference>
<dbReference type="PROSITE" id="PS51918">
    <property type="entry name" value="RADICAL_SAM"/>
    <property type="match status" value="1"/>
</dbReference>
<dbReference type="InterPro" id="IPR058240">
    <property type="entry name" value="rSAM_sf"/>
</dbReference>
<evidence type="ECO:0000256" key="12">
    <source>
        <dbReference type="ARBA" id="ARBA00023014"/>
    </source>
</evidence>
<name>A0A433XK18_9HYPH</name>
<feature type="compositionally biased region" description="Basic and acidic residues" evidence="16">
    <location>
        <begin position="1"/>
        <end position="10"/>
    </location>
</feature>
<evidence type="ECO:0000256" key="15">
    <source>
        <dbReference type="PIRSR" id="PIRSR603739-50"/>
    </source>
</evidence>
<evidence type="ECO:0000256" key="9">
    <source>
        <dbReference type="ARBA" id="ARBA00022723"/>
    </source>
</evidence>
<evidence type="ECO:0000256" key="16">
    <source>
        <dbReference type="SAM" id="MobiDB-lite"/>
    </source>
</evidence>
<protein>
    <recommendedName>
        <fullName evidence="6">L-lysine 2,3-aminomutase</fullName>
        <ecNumber evidence="5">5.4.3.2</ecNumber>
    </recommendedName>
</protein>
<evidence type="ECO:0000313" key="19">
    <source>
        <dbReference type="Proteomes" id="UP000281547"/>
    </source>
</evidence>
<feature type="binding site" evidence="14">
    <location>
        <position position="181"/>
    </location>
    <ligand>
        <name>[4Fe-4S] cluster</name>
        <dbReference type="ChEBI" id="CHEBI:49883"/>
        <note>4Fe-4S-S-AdoMet</note>
    </ligand>
</feature>
<feature type="region of interest" description="Disordered" evidence="16">
    <location>
        <begin position="1"/>
        <end position="30"/>
    </location>
</feature>
<evidence type="ECO:0000256" key="14">
    <source>
        <dbReference type="PIRSR" id="PIRSR004911-1"/>
    </source>
</evidence>
<dbReference type="PANTHER" id="PTHR30538:SF1">
    <property type="entry name" value="L-LYSINE 2,3-AMINOMUTASE"/>
    <property type="match status" value="1"/>
</dbReference>
<dbReference type="Proteomes" id="UP000281547">
    <property type="component" value="Unassembled WGS sequence"/>
</dbReference>
<evidence type="ECO:0000256" key="2">
    <source>
        <dbReference type="ARBA" id="ARBA00001933"/>
    </source>
</evidence>
<dbReference type="NCBIfam" id="TIGR00238">
    <property type="entry name" value="KamA family radical SAM protein"/>
    <property type="match status" value="1"/>
</dbReference>
<gene>
    <name evidence="18" type="ORF">EMQ25_00260</name>
</gene>
<dbReference type="GO" id="GO:0046872">
    <property type="term" value="F:metal ion binding"/>
    <property type="evidence" value="ECO:0007669"/>
    <property type="project" value="UniProtKB-KW"/>
</dbReference>
<proteinExistence type="inferred from homology"/>
<comment type="similarity">
    <text evidence="4">Belongs to the radical SAM superfamily. KamA family.</text>
</comment>
<evidence type="ECO:0000256" key="6">
    <source>
        <dbReference type="ARBA" id="ARBA00022363"/>
    </source>
</evidence>
<dbReference type="InterPro" id="IPR025895">
    <property type="entry name" value="LAM_C_dom"/>
</dbReference>
<dbReference type="EMBL" id="RZNJ01000001">
    <property type="protein sequence ID" value="RUT34431.1"/>
    <property type="molecule type" value="Genomic_DNA"/>
</dbReference>
<accession>A0A433XK18</accession>
<sequence>MQSEEYRAEEPDPGSIMRRPEGAAPDIGASMPSLARVPGRAAPIHRFPISAHAQAFRRRFYPGVTAGEWNDWKWQVRNRIRRLAELEPILDLTDDERAAIAARTGSLPIAITPYYLSLLSREDPDQPLRRTHLPVGAEFVTGPGEAPDPLGEDHDMAVPGLVHRYPDRVLFLTTGFCSTYCRYCTRSRMVGETNGEYSFSTSQWERAAQYIEAHPEIRDCLLSGGDPLSIGDDKLEWLLDRLRSIKHLQFLRIGTKIPVVMPQRITKSMTRMLARFHPLWMSIHFTHPDELTPETREACARLADAGIPLGSQTVLLKGINDSLPVMRDLMHGLLMARVKPYYLYQCDPVSGSAHFRTSVAAGLEIIRGLRGHTSGYAVPQFVIDAPGGGGKIPLLPDYLAGREGDDLLLENFEGGLYRYPDPGGTIGADRPR</sequence>
<evidence type="ECO:0000256" key="1">
    <source>
        <dbReference type="ARBA" id="ARBA00000911"/>
    </source>
</evidence>
<reference evidence="18 19" key="1">
    <citation type="journal article" date="2016" name="Int. J. Syst. Evol. Microbiol.">
        <title>Arsenicitalea aurantiaca gen. nov., sp. nov., a new member of the family Hyphomicrobiaceae, isolated from high-arsenic sediment.</title>
        <authorList>
            <person name="Mu Y."/>
            <person name="Zhou L."/>
            <person name="Zeng X.C."/>
            <person name="Liu L."/>
            <person name="Pan Y."/>
            <person name="Chen X."/>
            <person name="Wang J."/>
            <person name="Li S."/>
            <person name="Li W.J."/>
            <person name="Wang Y."/>
        </authorList>
    </citation>
    <scope>NUCLEOTIDE SEQUENCE [LARGE SCALE GENOMIC DNA]</scope>
    <source>
        <strain evidence="18 19">42-50</strain>
    </source>
</reference>
<evidence type="ECO:0000256" key="10">
    <source>
        <dbReference type="ARBA" id="ARBA00022898"/>
    </source>
</evidence>
<comment type="cofactor">
    <cofactor evidence="2 15">
        <name>pyridoxal 5'-phosphate</name>
        <dbReference type="ChEBI" id="CHEBI:597326"/>
    </cofactor>
</comment>
<keyword evidence="10 15" id="KW-0663">Pyridoxal phosphate</keyword>
<dbReference type="InterPro" id="IPR013785">
    <property type="entry name" value="Aldolase_TIM"/>
</dbReference>
<dbReference type="OrthoDB" id="9768064at2"/>
<keyword evidence="19" id="KW-1185">Reference proteome</keyword>
<dbReference type="GO" id="GO:0051539">
    <property type="term" value="F:4 iron, 4 sulfur cluster binding"/>
    <property type="evidence" value="ECO:0007669"/>
    <property type="project" value="UniProtKB-KW"/>
</dbReference>
<dbReference type="InterPro" id="IPR003739">
    <property type="entry name" value="Lys_aminomutase/Glu_NH3_mut"/>
</dbReference>
<dbReference type="SUPFAM" id="SSF102114">
    <property type="entry name" value="Radical SAM enzymes"/>
    <property type="match status" value="1"/>
</dbReference>
<dbReference type="EC" id="5.4.3.2" evidence="5"/>
<evidence type="ECO:0000313" key="18">
    <source>
        <dbReference type="EMBL" id="RUT34431.1"/>
    </source>
</evidence>
<evidence type="ECO:0000256" key="5">
    <source>
        <dbReference type="ARBA" id="ARBA00012144"/>
    </source>
</evidence>
<dbReference type="PANTHER" id="PTHR30538">
    <property type="entry name" value="LYSINE 2,3-AMINOMUTASE-RELATED"/>
    <property type="match status" value="1"/>
</dbReference>
<dbReference type="GO" id="GO:0050066">
    <property type="term" value="F:L-lysine 2,3-aminomutase activity"/>
    <property type="evidence" value="ECO:0007669"/>
    <property type="project" value="UniProtKB-EC"/>
</dbReference>
<keyword evidence="11" id="KW-0408">Iron</keyword>
<dbReference type="Pfam" id="PF04055">
    <property type="entry name" value="Radical_SAM"/>
    <property type="match status" value="1"/>
</dbReference>
<evidence type="ECO:0000259" key="17">
    <source>
        <dbReference type="PROSITE" id="PS51918"/>
    </source>
</evidence>
<evidence type="ECO:0000256" key="8">
    <source>
        <dbReference type="ARBA" id="ARBA00022691"/>
    </source>
</evidence>
<keyword evidence="7 14" id="KW-0004">4Fe-4S</keyword>
<dbReference type="SFLD" id="SFLDG01070">
    <property type="entry name" value="PLP-dependent"/>
    <property type="match status" value="1"/>
</dbReference>
<dbReference type="InterPro" id="IPR007197">
    <property type="entry name" value="rSAM"/>
</dbReference>
<comment type="catalytic activity">
    <reaction evidence="1">
        <text>L-lysine = (3S)-3,6-diaminohexanoate</text>
        <dbReference type="Rhea" id="RHEA:19177"/>
        <dbReference type="ChEBI" id="CHEBI:32551"/>
        <dbReference type="ChEBI" id="CHEBI:57434"/>
        <dbReference type="EC" id="5.4.3.2"/>
    </reaction>
</comment>
<dbReference type="Gene3D" id="3.20.20.70">
    <property type="entry name" value="Aldolase class I"/>
    <property type="match status" value="1"/>
</dbReference>
<dbReference type="CDD" id="cd01335">
    <property type="entry name" value="Radical_SAM"/>
    <property type="match status" value="1"/>
</dbReference>